<dbReference type="AlphaFoldDB" id="A0A7R8VM50"/>
<feature type="transmembrane region" description="Helical" evidence="2">
    <location>
        <begin position="88"/>
        <end position="111"/>
    </location>
</feature>
<feature type="region of interest" description="Disordered" evidence="1">
    <location>
        <begin position="122"/>
        <end position="154"/>
    </location>
</feature>
<accession>A0A7R8VM50</accession>
<keyword evidence="2" id="KW-0812">Transmembrane</keyword>
<organism evidence="3">
    <name type="scientific">Timema douglasi</name>
    <name type="common">Walking stick</name>
    <dbReference type="NCBI Taxonomy" id="61478"/>
    <lineage>
        <taxon>Eukaryota</taxon>
        <taxon>Metazoa</taxon>
        <taxon>Ecdysozoa</taxon>
        <taxon>Arthropoda</taxon>
        <taxon>Hexapoda</taxon>
        <taxon>Insecta</taxon>
        <taxon>Pterygota</taxon>
        <taxon>Neoptera</taxon>
        <taxon>Polyneoptera</taxon>
        <taxon>Phasmatodea</taxon>
        <taxon>Timematodea</taxon>
        <taxon>Timematoidea</taxon>
        <taxon>Timematidae</taxon>
        <taxon>Timema</taxon>
    </lineage>
</organism>
<feature type="compositionally biased region" description="Gly residues" evidence="1">
    <location>
        <begin position="139"/>
        <end position="148"/>
    </location>
</feature>
<keyword evidence="2" id="KW-0472">Membrane</keyword>
<sequence>MLVPVIAYIMVTMAMGCGTNLKTTNYPGMSAANLTAEPAGSGGDLFPGSCSGGALLVSVWWGGALLVSVWCLLSTVQFNTGAGRQWRGICFPVHVLVVLYWCRCGGVVLYWCRGGGQQDWQADRGGQSHNRHTPYNRQGAGGYGGTGGDYTKRR</sequence>
<evidence type="ECO:0000256" key="1">
    <source>
        <dbReference type="SAM" id="MobiDB-lite"/>
    </source>
</evidence>
<dbReference type="EMBL" id="OA568021">
    <property type="protein sequence ID" value="CAD7201068.1"/>
    <property type="molecule type" value="Genomic_DNA"/>
</dbReference>
<evidence type="ECO:0000313" key="3">
    <source>
        <dbReference type="EMBL" id="CAD7201068.1"/>
    </source>
</evidence>
<feature type="transmembrane region" description="Helical" evidence="2">
    <location>
        <begin position="54"/>
        <end position="76"/>
    </location>
</feature>
<protein>
    <submittedName>
        <fullName evidence="3">Uncharacterized protein</fullName>
    </submittedName>
</protein>
<evidence type="ECO:0000256" key="2">
    <source>
        <dbReference type="SAM" id="Phobius"/>
    </source>
</evidence>
<gene>
    <name evidence="3" type="ORF">TDIB3V08_LOCUS7272</name>
</gene>
<keyword evidence="2" id="KW-1133">Transmembrane helix</keyword>
<proteinExistence type="predicted"/>
<name>A0A7R8VM50_TIMDO</name>
<reference evidence="3" key="1">
    <citation type="submission" date="2020-11" db="EMBL/GenBank/DDBJ databases">
        <authorList>
            <person name="Tran Van P."/>
        </authorList>
    </citation>
    <scope>NUCLEOTIDE SEQUENCE</scope>
</reference>